<dbReference type="EMBL" id="QBMP01000235">
    <property type="protein sequence ID" value="PZO48545.1"/>
    <property type="molecule type" value="Genomic_DNA"/>
</dbReference>
<dbReference type="PANTHER" id="PTHR16222:SF12">
    <property type="entry name" value="ADP-RIBOSYLGLYCOHYDROLASE-RELATED"/>
    <property type="match status" value="1"/>
</dbReference>
<protein>
    <recommendedName>
        <fullName evidence="4">ADP-ribosylglycohydrolase</fullName>
    </recommendedName>
</protein>
<keyword evidence="1" id="KW-0460">Magnesium</keyword>
<dbReference type="InterPro" id="IPR036705">
    <property type="entry name" value="Ribosyl_crysJ1_sf"/>
</dbReference>
<evidence type="ECO:0008006" key="4">
    <source>
        <dbReference type="Google" id="ProtNLM"/>
    </source>
</evidence>
<evidence type="ECO:0000313" key="3">
    <source>
        <dbReference type="Proteomes" id="UP000249794"/>
    </source>
</evidence>
<comment type="caution">
    <text evidence="2">The sequence shown here is derived from an EMBL/GenBank/DDBJ whole genome shotgun (WGS) entry which is preliminary data.</text>
</comment>
<dbReference type="PANTHER" id="PTHR16222">
    <property type="entry name" value="ADP-RIBOSYLGLYCOHYDROLASE"/>
    <property type="match status" value="1"/>
</dbReference>
<feature type="binding site" evidence="1">
    <location>
        <position position="210"/>
    </location>
    <ligand>
        <name>Mg(2+)</name>
        <dbReference type="ChEBI" id="CHEBI:18420"/>
        <label>1</label>
    </ligand>
</feature>
<proteinExistence type="predicted"/>
<accession>A0A2W4YQY0</accession>
<dbReference type="AlphaFoldDB" id="A0A2W4YQY0"/>
<feature type="binding site" evidence="1">
    <location>
        <position position="36"/>
    </location>
    <ligand>
        <name>Mg(2+)</name>
        <dbReference type="ChEBI" id="CHEBI:18420"/>
        <label>1</label>
    </ligand>
</feature>
<sequence>MLGAIAGDTIGSVYEFDRIKHKDFELFTPHSSFTDDSILSVAVAEVILHSGSFAESIKRYAQAYPHLVGGYGARFNQWAFSSSLEPYNSWGNGSAMRVSAVGFAYDELDQVLAVAKQTAEVTHNHPEGIKGAQATASAILLARQGKSKSAIKAFIEQNFDYDLIRSLADIRPTYEFNESCQETVPESIIAFLESTDFEDAIRNTISLGGDTDTMGAITGGIAEAFYGGVPAAIAQQTLTSLDNSLRQTTLTFCAKYTYPYPF</sequence>
<dbReference type="InterPro" id="IPR005502">
    <property type="entry name" value="Ribosyl_crysJ1"/>
</dbReference>
<feature type="binding site" evidence="1">
    <location>
        <position position="35"/>
    </location>
    <ligand>
        <name>Mg(2+)</name>
        <dbReference type="ChEBI" id="CHEBI:18420"/>
        <label>1</label>
    </ligand>
</feature>
<name>A0A2W4YQY0_9CYAN</name>
<gene>
    <name evidence="2" type="ORF">DCF15_17775</name>
</gene>
<feature type="binding site" evidence="1">
    <location>
        <position position="213"/>
    </location>
    <ligand>
        <name>Mg(2+)</name>
        <dbReference type="ChEBI" id="CHEBI:18420"/>
        <label>1</label>
    </ligand>
</feature>
<organism evidence="2 3">
    <name type="scientific">Phormidesmis priestleyi</name>
    <dbReference type="NCBI Taxonomy" id="268141"/>
    <lineage>
        <taxon>Bacteria</taxon>
        <taxon>Bacillati</taxon>
        <taxon>Cyanobacteriota</taxon>
        <taxon>Cyanophyceae</taxon>
        <taxon>Leptolyngbyales</taxon>
        <taxon>Leptolyngbyaceae</taxon>
        <taxon>Phormidesmis</taxon>
    </lineage>
</organism>
<dbReference type="Pfam" id="PF03747">
    <property type="entry name" value="ADP_ribosyl_GH"/>
    <property type="match status" value="1"/>
</dbReference>
<reference evidence="2 3" key="2">
    <citation type="submission" date="2018-06" db="EMBL/GenBank/DDBJ databases">
        <title>Metagenomic assembly of (sub)arctic Cyanobacteria and their associated microbiome from non-axenic cultures.</title>
        <authorList>
            <person name="Baurain D."/>
        </authorList>
    </citation>
    <scope>NUCLEOTIDE SEQUENCE [LARGE SCALE GENOMIC DNA]</scope>
    <source>
        <strain evidence="2">ULC027bin1</strain>
    </source>
</reference>
<evidence type="ECO:0000313" key="2">
    <source>
        <dbReference type="EMBL" id="PZO48545.1"/>
    </source>
</evidence>
<evidence type="ECO:0000256" key="1">
    <source>
        <dbReference type="PIRSR" id="PIRSR605502-1"/>
    </source>
</evidence>
<keyword evidence="1" id="KW-0479">Metal-binding</keyword>
<dbReference type="Proteomes" id="UP000249794">
    <property type="component" value="Unassembled WGS sequence"/>
</dbReference>
<feature type="binding site" evidence="1">
    <location>
        <position position="212"/>
    </location>
    <ligand>
        <name>Mg(2+)</name>
        <dbReference type="ChEBI" id="CHEBI:18420"/>
        <label>1</label>
    </ligand>
</feature>
<dbReference type="SUPFAM" id="SSF101478">
    <property type="entry name" value="ADP-ribosylglycohydrolase"/>
    <property type="match status" value="1"/>
</dbReference>
<comment type="cofactor">
    <cofactor evidence="1">
        <name>Mg(2+)</name>
        <dbReference type="ChEBI" id="CHEBI:18420"/>
    </cofactor>
    <text evidence="1">Binds 2 magnesium ions per subunit.</text>
</comment>
<dbReference type="GO" id="GO:0046872">
    <property type="term" value="F:metal ion binding"/>
    <property type="evidence" value="ECO:0007669"/>
    <property type="project" value="UniProtKB-KW"/>
</dbReference>
<feature type="binding site" evidence="1">
    <location>
        <position position="34"/>
    </location>
    <ligand>
        <name>Mg(2+)</name>
        <dbReference type="ChEBI" id="CHEBI:18420"/>
        <label>1</label>
    </ligand>
</feature>
<reference evidence="3" key="1">
    <citation type="submission" date="2018-04" db="EMBL/GenBank/DDBJ databases">
        <authorList>
            <person name="Cornet L."/>
        </authorList>
    </citation>
    <scope>NUCLEOTIDE SEQUENCE [LARGE SCALE GENOMIC DNA]</scope>
</reference>
<dbReference type="Gene3D" id="1.10.4080.10">
    <property type="entry name" value="ADP-ribosylation/Crystallin J1"/>
    <property type="match status" value="1"/>
</dbReference>
<dbReference type="InterPro" id="IPR050792">
    <property type="entry name" value="ADP-ribosylglycohydrolase"/>
</dbReference>